<dbReference type="Proteomes" id="UP000243451">
    <property type="component" value="Unassembled WGS sequence"/>
</dbReference>
<dbReference type="GO" id="GO:0015627">
    <property type="term" value="C:type II protein secretion system complex"/>
    <property type="evidence" value="ECO:0007669"/>
    <property type="project" value="InterPro"/>
</dbReference>
<dbReference type="GO" id="GO:0015628">
    <property type="term" value="P:protein secretion by the type II secretion system"/>
    <property type="evidence" value="ECO:0007669"/>
    <property type="project" value="InterPro"/>
</dbReference>
<reference evidence="13 14" key="1">
    <citation type="submission" date="2018-01" db="EMBL/GenBank/DDBJ databases">
        <title>Draft genome of the type strain Pseudomonas oceani DSM 100277 isolated from the deep water in Okinawa trough, northwestern Pacific Ocean.</title>
        <authorList>
            <person name="Gomila M."/>
            <person name="Mulet M."/>
            <person name="Garcia-Valdes E."/>
            <person name="Lalucat J."/>
        </authorList>
    </citation>
    <scope>NUCLEOTIDE SEQUENCE [LARGE SCALE GENOMIC DNA]</scope>
    <source>
        <strain evidence="13 14">DSM 100277</strain>
    </source>
</reference>
<gene>
    <name evidence="13" type="ORF">C1949_05290</name>
</gene>
<organism evidence="13 14">
    <name type="scientific">Halopseudomonas oceani</name>
    <dbReference type="NCBI Taxonomy" id="1708783"/>
    <lineage>
        <taxon>Bacteria</taxon>
        <taxon>Pseudomonadati</taxon>
        <taxon>Pseudomonadota</taxon>
        <taxon>Gammaproteobacteria</taxon>
        <taxon>Pseudomonadales</taxon>
        <taxon>Pseudomonadaceae</taxon>
        <taxon>Halopseudomonas</taxon>
    </lineage>
</organism>
<comment type="caution">
    <text evidence="13">The sequence shown here is derived from an EMBL/GenBank/DDBJ whole genome shotgun (WGS) entry which is preliminary data.</text>
</comment>
<evidence type="ECO:0000256" key="2">
    <source>
        <dbReference type="ARBA" id="ARBA00021549"/>
    </source>
</evidence>
<evidence type="ECO:0000313" key="14">
    <source>
        <dbReference type="Proteomes" id="UP000243451"/>
    </source>
</evidence>
<evidence type="ECO:0000256" key="7">
    <source>
        <dbReference type="ARBA" id="ARBA00022989"/>
    </source>
</evidence>
<keyword evidence="4" id="KW-0488">Methylation</keyword>
<dbReference type="EMBL" id="PPSK01000003">
    <property type="protein sequence ID" value="POB05184.1"/>
    <property type="molecule type" value="Genomic_DNA"/>
</dbReference>
<dbReference type="Pfam" id="PF12019">
    <property type="entry name" value="GspH"/>
    <property type="match status" value="1"/>
</dbReference>
<keyword evidence="6 11" id="KW-0812">Transmembrane</keyword>
<evidence type="ECO:0000256" key="6">
    <source>
        <dbReference type="ARBA" id="ARBA00022692"/>
    </source>
</evidence>
<dbReference type="InterPro" id="IPR012902">
    <property type="entry name" value="N_methyl_site"/>
</dbReference>
<dbReference type="OrthoDB" id="2313614at2"/>
<dbReference type="PROSITE" id="PS00409">
    <property type="entry name" value="PROKAR_NTER_METHYL"/>
    <property type="match status" value="1"/>
</dbReference>
<evidence type="ECO:0000259" key="12">
    <source>
        <dbReference type="Pfam" id="PF12019"/>
    </source>
</evidence>
<evidence type="ECO:0000256" key="5">
    <source>
        <dbReference type="ARBA" id="ARBA00022519"/>
    </source>
</evidence>
<proteinExistence type="inferred from homology"/>
<name>A0A2P4EY92_9GAMM</name>
<feature type="transmembrane region" description="Helical" evidence="11">
    <location>
        <begin position="57"/>
        <end position="78"/>
    </location>
</feature>
<keyword evidence="7 11" id="KW-1133">Transmembrane helix</keyword>
<dbReference type="Gene3D" id="3.55.40.10">
    <property type="entry name" value="minor pseudopilin epsh domain"/>
    <property type="match status" value="1"/>
</dbReference>
<evidence type="ECO:0000256" key="4">
    <source>
        <dbReference type="ARBA" id="ARBA00022481"/>
    </source>
</evidence>
<evidence type="ECO:0000256" key="9">
    <source>
        <dbReference type="ARBA" id="ARBA00025772"/>
    </source>
</evidence>
<dbReference type="SUPFAM" id="SSF54523">
    <property type="entry name" value="Pili subunits"/>
    <property type="match status" value="1"/>
</dbReference>
<evidence type="ECO:0000256" key="8">
    <source>
        <dbReference type="ARBA" id="ARBA00023136"/>
    </source>
</evidence>
<keyword evidence="8 11" id="KW-0472">Membrane</keyword>
<feature type="domain" description="General secretion pathway GspH" evidence="12">
    <location>
        <begin position="94"/>
        <end position="196"/>
    </location>
</feature>
<comment type="subcellular location">
    <subcellularLocation>
        <location evidence="1">Cell inner membrane</location>
        <topology evidence="1">Single-pass membrane protein</topology>
    </subcellularLocation>
</comment>
<dbReference type="AlphaFoldDB" id="A0A2P4EY92"/>
<comment type="similarity">
    <text evidence="9">Belongs to the GSP H family.</text>
</comment>
<evidence type="ECO:0000256" key="3">
    <source>
        <dbReference type="ARBA" id="ARBA00022475"/>
    </source>
</evidence>
<sequence>MPPSCRLGCRFDAPILAPDTCHPVDLTGHRAPGDVDLGSFYSAGRTRRVLWMKYVKGFTLIELMIALVVAGVILGLAVPSMRTMMANSSLRSTTADLASALGAARMQALSMRTDVAVVPAAGGWDDGWTIDYPASSSEQDKTYTPEGGVTVSREDAPGGLTFVAQGGVTGGGAEFSVCSAEASPVRGYTLQLSFLGKVTQSDKGDCP</sequence>
<accession>A0A2P4EY92</accession>
<dbReference type="InterPro" id="IPR045584">
    <property type="entry name" value="Pilin-like"/>
</dbReference>
<evidence type="ECO:0000256" key="11">
    <source>
        <dbReference type="SAM" id="Phobius"/>
    </source>
</evidence>
<dbReference type="Pfam" id="PF07963">
    <property type="entry name" value="N_methyl"/>
    <property type="match status" value="1"/>
</dbReference>
<protein>
    <recommendedName>
        <fullName evidence="2">Type II secretion system protein H</fullName>
    </recommendedName>
    <alternativeName>
        <fullName evidence="10">General secretion pathway protein H</fullName>
    </alternativeName>
</protein>
<keyword evidence="3" id="KW-1003">Cell membrane</keyword>
<evidence type="ECO:0000256" key="1">
    <source>
        <dbReference type="ARBA" id="ARBA00004377"/>
    </source>
</evidence>
<dbReference type="NCBIfam" id="TIGR02532">
    <property type="entry name" value="IV_pilin_GFxxxE"/>
    <property type="match status" value="1"/>
</dbReference>
<dbReference type="GO" id="GO:0005886">
    <property type="term" value="C:plasma membrane"/>
    <property type="evidence" value="ECO:0007669"/>
    <property type="project" value="UniProtKB-SubCell"/>
</dbReference>
<keyword evidence="14" id="KW-1185">Reference proteome</keyword>
<keyword evidence="5" id="KW-0997">Cell inner membrane</keyword>
<evidence type="ECO:0000313" key="13">
    <source>
        <dbReference type="EMBL" id="POB05184.1"/>
    </source>
</evidence>
<evidence type="ECO:0000256" key="10">
    <source>
        <dbReference type="ARBA" id="ARBA00030775"/>
    </source>
</evidence>
<dbReference type="InterPro" id="IPR022346">
    <property type="entry name" value="T2SS_GspH"/>
</dbReference>